<keyword evidence="3" id="KW-1185">Reference proteome</keyword>
<dbReference type="RefSeq" id="WP_344909266.1">
    <property type="nucleotide sequence ID" value="NZ_BAAAYO010000008.1"/>
</dbReference>
<reference evidence="2 3" key="1">
    <citation type="submission" date="2024-09" db="EMBL/GenBank/DDBJ databases">
        <authorList>
            <person name="Sun Q."/>
            <person name="Mori K."/>
        </authorList>
    </citation>
    <scope>NUCLEOTIDE SEQUENCE [LARGE SCALE GENOMIC DNA]</scope>
    <source>
        <strain evidence="2 3">JCM 12520</strain>
    </source>
</reference>
<dbReference type="Pfam" id="PF01345">
    <property type="entry name" value="DUF11"/>
    <property type="match status" value="1"/>
</dbReference>
<evidence type="ECO:0000313" key="3">
    <source>
        <dbReference type="Proteomes" id="UP001589619"/>
    </source>
</evidence>
<dbReference type="PANTHER" id="PTHR34819">
    <property type="entry name" value="LARGE CYSTEINE-RICH PERIPLASMIC PROTEIN OMCB"/>
    <property type="match status" value="1"/>
</dbReference>
<dbReference type="NCBIfam" id="TIGR01451">
    <property type="entry name" value="B_ant_repeat"/>
    <property type="match status" value="3"/>
</dbReference>
<name>A0ABV5W214_9BACL</name>
<organism evidence="2 3">
    <name type="scientific">Paenibacillus hodogayensis</name>
    <dbReference type="NCBI Taxonomy" id="279208"/>
    <lineage>
        <taxon>Bacteria</taxon>
        <taxon>Bacillati</taxon>
        <taxon>Bacillota</taxon>
        <taxon>Bacilli</taxon>
        <taxon>Bacillales</taxon>
        <taxon>Paenibacillaceae</taxon>
        <taxon>Paenibacillus</taxon>
    </lineage>
</organism>
<proteinExistence type="predicted"/>
<dbReference type="PANTHER" id="PTHR34819:SF3">
    <property type="entry name" value="CELL SURFACE PROTEIN"/>
    <property type="match status" value="1"/>
</dbReference>
<sequence>MTHASRSDPLLRNQSLVTFQFAGTEQVAYSNTVSTPLVGPKLSLCKSAGTECAALGQTIGYRLELENTGNKSAEVTLYDILPEGVSFIANSLLRDGVPLPGAKPSAGVSMGRIEAGSSACIQFQAIVTALPQDLKLVNQAYGDYTFHTQDGRSISGSVRSNVLILRAEGIAAAASLKASTTQTFVGDVVRYETTVVNQGNVPFRDTVVLAPVPDGGLFVPGSVTIGDIHAPASDPVAGIILGALAPGASVRVAFRVRIEKVPAANPLISRAYVKYVAYGHPGETETNTVAVMVVQAAVAVSKSVDKRLATRGEPLRYEVTVDNESAFAIDGVLVDSFPDNALFVWDSVTLNDVPLKGVLPADGIRLGSVKAHSRAVAAFQATVPISAFDRSSPVVNESSLNFTFRLGDGRLIQETLPSNAVRTELVLPVFDVHVTVMPPVVEAGDMMEYTVKLTNRGNWPADVLLTGLTADGAFLMKDTLRVNGGDAGSRLTAEGLPLGAVAPRQSVRIDYAAATSPLWELPTIGGYVGARYRFEVEGRFHDDEVRSNGYTVAIEDPYE</sequence>
<dbReference type="InterPro" id="IPR001434">
    <property type="entry name" value="OmcB-like_DUF11"/>
</dbReference>
<protein>
    <submittedName>
        <fullName evidence="2">DUF11 domain-containing protein</fullName>
    </submittedName>
</protein>
<evidence type="ECO:0000259" key="1">
    <source>
        <dbReference type="Pfam" id="PF01345"/>
    </source>
</evidence>
<gene>
    <name evidence="2" type="ORF">ACFFNY_23890</name>
</gene>
<dbReference type="InterPro" id="IPR047589">
    <property type="entry name" value="DUF11_rpt"/>
</dbReference>
<feature type="domain" description="DUF11" evidence="1">
    <location>
        <begin position="42"/>
        <end position="140"/>
    </location>
</feature>
<evidence type="ECO:0000313" key="2">
    <source>
        <dbReference type="EMBL" id="MFB9754622.1"/>
    </source>
</evidence>
<accession>A0ABV5W214</accession>
<dbReference type="Proteomes" id="UP001589619">
    <property type="component" value="Unassembled WGS sequence"/>
</dbReference>
<comment type="caution">
    <text evidence="2">The sequence shown here is derived from an EMBL/GenBank/DDBJ whole genome shotgun (WGS) entry which is preliminary data.</text>
</comment>
<dbReference type="InterPro" id="IPR051172">
    <property type="entry name" value="Chlamydia_OmcB"/>
</dbReference>
<dbReference type="EMBL" id="JBHMAG010000016">
    <property type="protein sequence ID" value="MFB9754622.1"/>
    <property type="molecule type" value="Genomic_DNA"/>
</dbReference>